<evidence type="ECO:0000256" key="1">
    <source>
        <dbReference type="ARBA" id="ARBA00003314"/>
    </source>
</evidence>
<dbReference type="CDD" id="cd07957">
    <property type="entry name" value="Anticodon_Ia_Met"/>
    <property type="match status" value="1"/>
</dbReference>
<evidence type="ECO:0000256" key="10">
    <source>
        <dbReference type="ARBA" id="ARBA00022917"/>
    </source>
</evidence>
<comment type="subunit">
    <text evidence="3 13">Homodimer.</text>
</comment>
<dbReference type="Gene3D" id="2.170.220.10">
    <property type="match status" value="1"/>
</dbReference>
<dbReference type="PROSITE" id="PS50886">
    <property type="entry name" value="TRBD"/>
    <property type="match status" value="1"/>
</dbReference>
<dbReference type="Gene3D" id="3.40.50.620">
    <property type="entry name" value="HUPs"/>
    <property type="match status" value="1"/>
</dbReference>
<dbReference type="FunFam" id="2.170.220.10:FF:000002">
    <property type="entry name" value="Methionine--tRNA ligase"/>
    <property type="match status" value="1"/>
</dbReference>
<keyword evidence="13" id="KW-0862">Zinc</keyword>
<dbReference type="FunFam" id="2.40.50.140:FF:000042">
    <property type="entry name" value="Methionine--tRNA ligase"/>
    <property type="match status" value="1"/>
</dbReference>
<dbReference type="FunFam" id="1.10.730.10:FF:000026">
    <property type="entry name" value="Methionine--tRNA ligase"/>
    <property type="match status" value="1"/>
</dbReference>
<reference evidence="15" key="1">
    <citation type="submission" date="2021-02" db="EMBL/GenBank/DDBJ databases">
        <title>Infant gut strain persistence is associated with maternal origin, phylogeny, and functional potential including surface adhesion and iron acquisition.</title>
        <authorList>
            <person name="Lou Y.C."/>
        </authorList>
    </citation>
    <scope>NUCLEOTIDE SEQUENCE</scope>
    <source>
        <strain evidence="15">L3_106_000M1_dasL3_106_000M1_concoct_15</strain>
    </source>
</reference>
<comment type="similarity">
    <text evidence="13">Belongs to the class-I aminoacyl-tRNA synthetase family. MetG type 2A subfamily.</text>
</comment>
<dbReference type="PANTHER" id="PTHR43326:SF1">
    <property type="entry name" value="METHIONINE--TRNA LIGASE, MITOCHONDRIAL"/>
    <property type="match status" value="1"/>
</dbReference>
<dbReference type="SUPFAM" id="SSF47323">
    <property type="entry name" value="Anticodon-binding domain of a subclass of class I aminoacyl-tRNA synthetases"/>
    <property type="match status" value="1"/>
</dbReference>
<dbReference type="InterPro" id="IPR001412">
    <property type="entry name" value="aa-tRNA-synth_I_CS"/>
</dbReference>
<dbReference type="SUPFAM" id="SSF52374">
    <property type="entry name" value="Nucleotidylyl transferase"/>
    <property type="match status" value="1"/>
</dbReference>
<dbReference type="InterPro" id="IPR012340">
    <property type="entry name" value="NA-bd_OB-fold"/>
</dbReference>
<dbReference type="GO" id="GO:0000049">
    <property type="term" value="F:tRNA binding"/>
    <property type="evidence" value="ECO:0007669"/>
    <property type="project" value="UniProtKB-UniRule"/>
</dbReference>
<feature type="binding site" evidence="13">
    <location>
        <position position="150"/>
    </location>
    <ligand>
        <name>Zn(2+)</name>
        <dbReference type="ChEBI" id="CHEBI:29105"/>
    </ligand>
</feature>
<dbReference type="InterPro" id="IPR033911">
    <property type="entry name" value="MetRS_core"/>
</dbReference>
<dbReference type="EMBL" id="JAGZCZ010000005">
    <property type="protein sequence ID" value="MBS5519852.1"/>
    <property type="molecule type" value="Genomic_DNA"/>
</dbReference>
<dbReference type="InterPro" id="IPR009080">
    <property type="entry name" value="tRNAsynth_Ia_anticodon-bd"/>
</dbReference>
<dbReference type="CDD" id="cd02800">
    <property type="entry name" value="tRNA_bind_EcMetRS_like"/>
    <property type="match status" value="1"/>
</dbReference>
<dbReference type="GO" id="GO:0006431">
    <property type="term" value="P:methionyl-tRNA aminoacylation"/>
    <property type="evidence" value="ECO:0007669"/>
    <property type="project" value="UniProtKB-UniRule"/>
</dbReference>
<proteinExistence type="inferred from homology"/>
<dbReference type="InterPro" id="IPR013155">
    <property type="entry name" value="M/V/L/I-tRNA-synth_anticd-bd"/>
</dbReference>
<protein>
    <recommendedName>
        <fullName evidence="13">Methionine--tRNA ligase</fullName>
        <ecNumber evidence="13">6.1.1.10</ecNumber>
    </recommendedName>
    <alternativeName>
        <fullName evidence="13">Methionyl-tRNA synthetase</fullName>
        <shortName evidence="13">MetRS</shortName>
    </alternativeName>
</protein>
<dbReference type="GO" id="GO:0005737">
    <property type="term" value="C:cytoplasm"/>
    <property type="evidence" value="ECO:0007669"/>
    <property type="project" value="UniProtKB-SubCell"/>
</dbReference>
<dbReference type="InterPro" id="IPR015413">
    <property type="entry name" value="Methionyl/Leucyl_tRNA_Synth"/>
</dbReference>
<comment type="catalytic activity">
    <reaction evidence="12 13">
        <text>tRNA(Met) + L-methionine + ATP = L-methionyl-tRNA(Met) + AMP + diphosphate</text>
        <dbReference type="Rhea" id="RHEA:13481"/>
        <dbReference type="Rhea" id="RHEA-COMP:9667"/>
        <dbReference type="Rhea" id="RHEA-COMP:9698"/>
        <dbReference type="ChEBI" id="CHEBI:30616"/>
        <dbReference type="ChEBI" id="CHEBI:33019"/>
        <dbReference type="ChEBI" id="CHEBI:57844"/>
        <dbReference type="ChEBI" id="CHEBI:78442"/>
        <dbReference type="ChEBI" id="CHEBI:78530"/>
        <dbReference type="ChEBI" id="CHEBI:456215"/>
        <dbReference type="EC" id="6.1.1.10"/>
    </reaction>
</comment>
<dbReference type="InterPro" id="IPR002547">
    <property type="entry name" value="tRNA-bd_dom"/>
</dbReference>
<comment type="caution">
    <text evidence="15">The sequence shown here is derived from an EMBL/GenBank/DDBJ whole genome shotgun (WGS) entry which is preliminary data.</text>
</comment>
<dbReference type="EC" id="6.1.1.10" evidence="13"/>
<comment type="caution">
    <text evidence="13">Lacks conserved residue(s) required for the propagation of feature annotation.</text>
</comment>
<dbReference type="InterPro" id="IPR023457">
    <property type="entry name" value="Met-tRNA_synth_2"/>
</dbReference>
<feature type="short sequence motif" description="'HIGH' region" evidence="13">
    <location>
        <begin position="13"/>
        <end position="23"/>
    </location>
</feature>
<dbReference type="Pfam" id="PF01588">
    <property type="entry name" value="tRNA_bind"/>
    <property type="match status" value="1"/>
</dbReference>
<dbReference type="CDD" id="cd00814">
    <property type="entry name" value="MetRS_core"/>
    <property type="match status" value="1"/>
</dbReference>
<evidence type="ECO:0000256" key="12">
    <source>
        <dbReference type="ARBA" id="ARBA00047364"/>
    </source>
</evidence>
<evidence type="ECO:0000256" key="7">
    <source>
        <dbReference type="ARBA" id="ARBA00022741"/>
    </source>
</evidence>
<dbReference type="AlphaFoldDB" id="A0A943ECU9"/>
<evidence type="ECO:0000256" key="6">
    <source>
        <dbReference type="ARBA" id="ARBA00022598"/>
    </source>
</evidence>
<dbReference type="GO" id="GO:0005524">
    <property type="term" value="F:ATP binding"/>
    <property type="evidence" value="ECO:0007669"/>
    <property type="project" value="UniProtKB-UniRule"/>
</dbReference>
<dbReference type="Gene3D" id="2.40.50.140">
    <property type="entry name" value="Nucleic acid-binding proteins"/>
    <property type="match status" value="1"/>
</dbReference>
<comment type="cofactor">
    <cofactor evidence="13">
        <name>Zn(2+)</name>
        <dbReference type="ChEBI" id="CHEBI:29105"/>
    </cofactor>
    <text evidence="13">Binds 1 zinc ion per subunit.</text>
</comment>
<evidence type="ECO:0000256" key="3">
    <source>
        <dbReference type="ARBA" id="ARBA00011738"/>
    </source>
</evidence>
<dbReference type="Gene3D" id="1.10.730.10">
    <property type="entry name" value="Isoleucyl-tRNA Synthetase, Domain 1"/>
    <property type="match status" value="1"/>
</dbReference>
<evidence type="ECO:0000256" key="11">
    <source>
        <dbReference type="ARBA" id="ARBA00023146"/>
    </source>
</evidence>
<dbReference type="PROSITE" id="PS00178">
    <property type="entry name" value="AA_TRNA_LIGASE_I"/>
    <property type="match status" value="1"/>
</dbReference>
<sequence length="644" mass="72675">MSKPAFFITTPIYYPSANLHIGHAYCSTIADTIARYKRANGFDVRFVTGSDEHGLKIQRKAEENGMTPLQYVDGIVANFKKLWEMLGISYTDFVRSSSAEHERDVQEILQRVYDKGDIYKKKYVGKYCVPCESFWTDRQIEEAGGVCPDCGRPVETMEEEDYFFRMSKYADQILKHIEDHPDFIQPASRRNEMIAFLKQGLEDLCISRSTFNWGIPVPFDKKQITYVWFDALLCYFTGIGFLRNEEEFNRFWPVDLHLVGKEIVRFHTIIWPAMLLSMGYELPKKVYGHGWLVVNGDKMSKSKGNVVDPVEPIKEFGPDAVRYFLLSEIALGNDGNYSREGLIRRWNTDLANDLGNLQYRTVSMIEKYHQGVVHKTASDHADDKAFASLAEETLASYRKAMDEYQINDALKAVWSYIGAANKYIDVTTPWILAKDPAQKDRLEAVMYNLADAVRNIAILISPMMPFTAPKIFEQLGLAVPENFDLDEVKYGGFPDGTKVMKGQPIFPRIEVEADKAPQKEAPKARKAEKKNVGVVTPEEIAIDDFQKVDLRVAEIKTAERVPQTDKLMKITVDVAGSERTIVSGIAQYYEAKDLIGKNVIVVANLKPAKLKGIESRGMLLAASDGKGNLVLAEVPGIASGSKVK</sequence>
<evidence type="ECO:0000259" key="14">
    <source>
        <dbReference type="PROSITE" id="PS50886"/>
    </source>
</evidence>
<evidence type="ECO:0000313" key="16">
    <source>
        <dbReference type="Proteomes" id="UP000754226"/>
    </source>
</evidence>
<keyword evidence="4 13" id="KW-0963">Cytoplasm</keyword>
<evidence type="ECO:0000256" key="8">
    <source>
        <dbReference type="ARBA" id="ARBA00022840"/>
    </source>
</evidence>
<evidence type="ECO:0000256" key="13">
    <source>
        <dbReference type="HAMAP-Rule" id="MF_01228"/>
    </source>
</evidence>
<comment type="subcellular location">
    <subcellularLocation>
        <location evidence="2 13">Cytoplasm</location>
    </subcellularLocation>
</comment>
<dbReference type="GO" id="GO:0004825">
    <property type="term" value="F:methionine-tRNA ligase activity"/>
    <property type="evidence" value="ECO:0007669"/>
    <property type="project" value="UniProtKB-UniRule"/>
</dbReference>
<comment type="function">
    <text evidence="1 13">Is required not only for elongation of protein synthesis but also for the initiation of all mRNA translation through initiator tRNA(fMet) aminoacylation.</text>
</comment>
<keyword evidence="6 13" id="KW-0436">Ligase</keyword>
<dbReference type="PRINTS" id="PR01041">
    <property type="entry name" value="TRNASYNTHMET"/>
</dbReference>
<dbReference type="Proteomes" id="UP000754226">
    <property type="component" value="Unassembled WGS sequence"/>
</dbReference>
<gene>
    <name evidence="13 15" type="primary">metG</name>
    <name evidence="15" type="ORF">KHX13_05915</name>
</gene>
<evidence type="ECO:0000256" key="5">
    <source>
        <dbReference type="ARBA" id="ARBA00022555"/>
    </source>
</evidence>
<dbReference type="NCBIfam" id="TIGR00398">
    <property type="entry name" value="metG"/>
    <property type="match status" value="1"/>
</dbReference>
<organism evidence="15 16">
    <name type="scientific">Acidaminococcus intestini</name>
    <dbReference type="NCBI Taxonomy" id="187327"/>
    <lineage>
        <taxon>Bacteria</taxon>
        <taxon>Bacillati</taxon>
        <taxon>Bacillota</taxon>
        <taxon>Negativicutes</taxon>
        <taxon>Acidaminococcales</taxon>
        <taxon>Acidaminococcaceae</taxon>
        <taxon>Acidaminococcus</taxon>
    </lineage>
</organism>
<evidence type="ECO:0000256" key="4">
    <source>
        <dbReference type="ARBA" id="ARBA00022490"/>
    </source>
</evidence>
<evidence type="ECO:0000256" key="2">
    <source>
        <dbReference type="ARBA" id="ARBA00004496"/>
    </source>
</evidence>
<dbReference type="NCBIfam" id="TIGR00399">
    <property type="entry name" value="metG_C_term"/>
    <property type="match status" value="1"/>
</dbReference>
<keyword evidence="9 13" id="KW-0694">RNA-binding</keyword>
<dbReference type="InterPro" id="IPR041872">
    <property type="entry name" value="Anticodon_Met"/>
</dbReference>
<accession>A0A943ECU9</accession>
<keyword evidence="5 13" id="KW-0820">tRNA-binding</keyword>
<keyword evidence="10 13" id="KW-0648">Protein biosynthesis</keyword>
<dbReference type="Pfam" id="PF08264">
    <property type="entry name" value="Anticodon_1"/>
    <property type="match status" value="1"/>
</dbReference>
<dbReference type="SUPFAM" id="SSF50249">
    <property type="entry name" value="Nucleic acid-binding proteins"/>
    <property type="match status" value="1"/>
</dbReference>
<dbReference type="GO" id="GO:0046872">
    <property type="term" value="F:metal ion binding"/>
    <property type="evidence" value="ECO:0007669"/>
    <property type="project" value="UniProtKB-KW"/>
</dbReference>
<dbReference type="InterPro" id="IPR014758">
    <property type="entry name" value="Met-tRNA_synth"/>
</dbReference>
<feature type="binding site" evidence="13">
    <location>
        <position position="147"/>
    </location>
    <ligand>
        <name>Zn(2+)</name>
        <dbReference type="ChEBI" id="CHEBI:29105"/>
    </ligand>
</feature>
<feature type="binding site" evidence="13">
    <location>
        <position position="128"/>
    </location>
    <ligand>
        <name>Zn(2+)</name>
        <dbReference type="ChEBI" id="CHEBI:29105"/>
    </ligand>
</feature>
<evidence type="ECO:0000256" key="9">
    <source>
        <dbReference type="ARBA" id="ARBA00022884"/>
    </source>
</evidence>
<dbReference type="InterPro" id="IPR014729">
    <property type="entry name" value="Rossmann-like_a/b/a_fold"/>
</dbReference>
<dbReference type="HAMAP" id="MF_01228">
    <property type="entry name" value="Met_tRNA_synth_type2"/>
    <property type="match status" value="1"/>
</dbReference>
<name>A0A943ECU9_9FIRM</name>
<keyword evidence="8 13" id="KW-0067">ATP-binding</keyword>
<dbReference type="InterPro" id="IPR004495">
    <property type="entry name" value="Met-tRNA-synth_bsu_C"/>
</dbReference>
<feature type="binding site" evidence="13">
    <location>
        <position position="131"/>
    </location>
    <ligand>
        <name>Zn(2+)</name>
        <dbReference type="ChEBI" id="CHEBI:29105"/>
    </ligand>
</feature>
<dbReference type="Pfam" id="PF09334">
    <property type="entry name" value="tRNA-synt_1g"/>
    <property type="match status" value="1"/>
</dbReference>
<keyword evidence="7 13" id="KW-0547">Nucleotide-binding</keyword>
<keyword evidence="11 13" id="KW-0030">Aminoacyl-tRNA synthetase</keyword>
<evidence type="ECO:0000313" key="15">
    <source>
        <dbReference type="EMBL" id="MBS5519852.1"/>
    </source>
</evidence>
<feature type="domain" description="TRNA-binding" evidence="14">
    <location>
        <begin position="544"/>
        <end position="644"/>
    </location>
</feature>
<dbReference type="NCBIfam" id="NF008900">
    <property type="entry name" value="PRK12267.1"/>
    <property type="match status" value="1"/>
</dbReference>
<keyword evidence="13" id="KW-0479">Metal-binding</keyword>
<feature type="short sequence motif" description="'KMSKS' region" evidence="13">
    <location>
        <begin position="298"/>
        <end position="302"/>
    </location>
</feature>
<dbReference type="PANTHER" id="PTHR43326">
    <property type="entry name" value="METHIONYL-TRNA SYNTHETASE"/>
    <property type="match status" value="1"/>
</dbReference>